<sequence length="68" mass="7818">MRDVSSANSTMSQVPLTWCGRSFIYTRNNKGPKIEPCGTPIKNCLFSLISIHYTNRHADKRPYSHYAR</sequence>
<evidence type="ECO:0000313" key="1">
    <source>
        <dbReference type="EMBL" id="CAH2242600.1"/>
    </source>
</evidence>
<gene>
    <name evidence="1" type="primary">jg2445</name>
    <name evidence="1" type="ORF">PAEG_LOCUS18870</name>
</gene>
<protein>
    <submittedName>
        <fullName evidence="1">Jg2445 protein</fullName>
    </submittedName>
</protein>
<organism evidence="1 2">
    <name type="scientific">Pararge aegeria aegeria</name>
    <dbReference type="NCBI Taxonomy" id="348720"/>
    <lineage>
        <taxon>Eukaryota</taxon>
        <taxon>Metazoa</taxon>
        <taxon>Ecdysozoa</taxon>
        <taxon>Arthropoda</taxon>
        <taxon>Hexapoda</taxon>
        <taxon>Insecta</taxon>
        <taxon>Pterygota</taxon>
        <taxon>Neoptera</taxon>
        <taxon>Endopterygota</taxon>
        <taxon>Lepidoptera</taxon>
        <taxon>Glossata</taxon>
        <taxon>Ditrysia</taxon>
        <taxon>Papilionoidea</taxon>
        <taxon>Nymphalidae</taxon>
        <taxon>Satyrinae</taxon>
        <taxon>Satyrini</taxon>
        <taxon>Parargina</taxon>
        <taxon>Pararge</taxon>
    </lineage>
</organism>
<dbReference type="EMBL" id="CAKXAJ010025669">
    <property type="protein sequence ID" value="CAH2242600.1"/>
    <property type="molecule type" value="Genomic_DNA"/>
</dbReference>
<name>A0A8S4RVP9_9NEOP</name>
<accession>A0A8S4RVP9</accession>
<dbReference type="AlphaFoldDB" id="A0A8S4RVP9"/>
<proteinExistence type="predicted"/>
<reference evidence="1" key="1">
    <citation type="submission" date="2022-03" db="EMBL/GenBank/DDBJ databases">
        <authorList>
            <person name="Lindestad O."/>
        </authorList>
    </citation>
    <scope>NUCLEOTIDE SEQUENCE</scope>
</reference>
<evidence type="ECO:0000313" key="2">
    <source>
        <dbReference type="Proteomes" id="UP000838756"/>
    </source>
</evidence>
<comment type="caution">
    <text evidence="1">The sequence shown here is derived from an EMBL/GenBank/DDBJ whole genome shotgun (WGS) entry which is preliminary data.</text>
</comment>
<keyword evidence="2" id="KW-1185">Reference proteome</keyword>
<dbReference type="OrthoDB" id="7513500at2759"/>
<dbReference type="Proteomes" id="UP000838756">
    <property type="component" value="Unassembled WGS sequence"/>
</dbReference>